<feature type="transmembrane region" description="Helical" evidence="1">
    <location>
        <begin position="20"/>
        <end position="39"/>
    </location>
</feature>
<accession>A0A9P0LEK1</accession>
<reference evidence="2" key="1">
    <citation type="submission" date="2022-03" db="EMBL/GenBank/DDBJ databases">
        <authorList>
            <person name="Sayadi A."/>
        </authorList>
    </citation>
    <scope>NUCLEOTIDE SEQUENCE</scope>
</reference>
<keyword evidence="1" id="KW-0472">Membrane</keyword>
<dbReference type="AlphaFoldDB" id="A0A9P0LEK1"/>
<evidence type="ECO:0000256" key="1">
    <source>
        <dbReference type="SAM" id="Phobius"/>
    </source>
</evidence>
<keyword evidence="3" id="KW-1185">Reference proteome</keyword>
<proteinExistence type="predicted"/>
<comment type="caution">
    <text evidence="2">The sequence shown here is derived from an EMBL/GenBank/DDBJ whole genome shotgun (WGS) entry which is preliminary data.</text>
</comment>
<keyword evidence="1" id="KW-0812">Transmembrane</keyword>
<dbReference type="OrthoDB" id="787137at2759"/>
<sequence length="53" mass="5967">MIEELGFYPLSENSAINSTKIIITLFAFSGIATVVLSVSHRKIFNRDSRHVSR</sequence>
<dbReference type="Proteomes" id="UP001152888">
    <property type="component" value="Unassembled WGS sequence"/>
</dbReference>
<dbReference type="EMBL" id="CAKOFQ010007117">
    <property type="protein sequence ID" value="CAH1991563.1"/>
    <property type="molecule type" value="Genomic_DNA"/>
</dbReference>
<evidence type="ECO:0000313" key="2">
    <source>
        <dbReference type="EMBL" id="CAH1991563.1"/>
    </source>
</evidence>
<evidence type="ECO:0000313" key="3">
    <source>
        <dbReference type="Proteomes" id="UP001152888"/>
    </source>
</evidence>
<name>A0A9P0LEK1_ACAOB</name>
<protein>
    <submittedName>
        <fullName evidence="2">Uncharacterized protein</fullName>
    </submittedName>
</protein>
<keyword evidence="1" id="KW-1133">Transmembrane helix</keyword>
<organism evidence="2 3">
    <name type="scientific">Acanthoscelides obtectus</name>
    <name type="common">Bean weevil</name>
    <name type="synonym">Bruchus obtectus</name>
    <dbReference type="NCBI Taxonomy" id="200917"/>
    <lineage>
        <taxon>Eukaryota</taxon>
        <taxon>Metazoa</taxon>
        <taxon>Ecdysozoa</taxon>
        <taxon>Arthropoda</taxon>
        <taxon>Hexapoda</taxon>
        <taxon>Insecta</taxon>
        <taxon>Pterygota</taxon>
        <taxon>Neoptera</taxon>
        <taxon>Endopterygota</taxon>
        <taxon>Coleoptera</taxon>
        <taxon>Polyphaga</taxon>
        <taxon>Cucujiformia</taxon>
        <taxon>Chrysomeloidea</taxon>
        <taxon>Chrysomelidae</taxon>
        <taxon>Bruchinae</taxon>
        <taxon>Bruchini</taxon>
        <taxon>Acanthoscelides</taxon>
    </lineage>
</organism>
<gene>
    <name evidence="2" type="ORF">ACAOBT_LOCUS20347</name>
</gene>